<dbReference type="SUPFAM" id="SSF53756">
    <property type="entry name" value="UDP-Glycosyltransferase/glycogen phosphorylase"/>
    <property type="match status" value="1"/>
</dbReference>
<dbReference type="CDD" id="cd03789">
    <property type="entry name" value="GT9_LPS_heptosyltransferase"/>
    <property type="match status" value="1"/>
</dbReference>
<protein>
    <recommendedName>
        <fullName evidence="5">Lipopolysaccharide heptosyltransferase, Glycosyl transferase, family 9</fullName>
    </recommendedName>
</protein>
<dbReference type="InterPro" id="IPR002201">
    <property type="entry name" value="Glyco_trans_9"/>
</dbReference>
<evidence type="ECO:0008006" key="5">
    <source>
        <dbReference type="Google" id="ProtNLM"/>
    </source>
</evidence>
<dbReference type="InterPro" id="IPR051199">
    <property type="entry name" value="LPS_LOS_Heptosyltrfase"/>
</dbReference>
<dbReference type="Gene3D" id="3.40.50.2000">
    <property type="entry name" value="Glycogen Phosphorylase B"/>
    <property type="match status" value="2"/>
</dbReference>
<reference evidence="3 4" key="1">
    <citation type="submission" date="2021-08" db="EMBL/GenBank/DDBJ databases">
        <authorList>
            <person name="Peeters C."/>
        </authorList>
    </citation>
    <scope>NUCLEOTIDE SEQUENCE [LARGE SCALE GENOMIC DNA]</scope>
    <source>
        <strain evidence="3 4">LMG 21510</strain>
    </source>
</reference>
<dbReference type="RefSeq" id="WP_224043305.1">
    <property type="nucleotide sequence ID" value="NZ_CAJZAH010000004.1"/>
</dbReference>
<keyword evidence="2" id="KW-0808">Transferase</keyword>
<dbReference type="Proteomes" id="UP000721236">
    <property type="component" value="Unassembled WGS sequence"/>
</dbReference>
<proteinExistence type="predicted"/>
<keyword evidence="1" id="KW-0328">Glycosyltransferase</keyword>
<accession>A0ABN7YZT1</accession>
<dbReference type="PANTHER" id="PTHR30160">
    <property type="entry name" value="TETRAACYLDISACCHARIDE 4'-KINASE-RELATED"/>
    <property type="match status" value="1"/>
</dbReference>
<evidence type="ECO:0000313" key="4">
    <source>
        <dbReference type="Proteomes" id="UP000721236"/>
    </source>
</evidence>
<organism evidence="3 4">
    <name type="scientific">Cupriavidus respiraculi</name>
    <dbReference type="NCBI Taxonomy" id="195930"/>
    <lineage>
        <taxon>Bacteria</taxon>
        <taxon>Pseudomonadati</taxon>
        <taxon>Pseudomonadota</taxon>
        <taxon>Betaproteobacteria</taxon>
        <taxon>Burkholderiales</taxon>
        <taxon>Burkholderiaceae</taxon>
        <taxon>Cupriavidus</taxon>
    </lineage>
</organism>
<dbReference type="EMBL" id="CAJZAH010000004">
    <property type="protein sequence ID" value="CAG9179180.1"/>
    <property type="molecule type" value="Genomic_DNA"/>
</dbReference>
<dbReference type="PANTHER" id="PTHR30160:SF1">
    <property type="entry name" value="LIPOPOLYSACCHARIDE 1,2-N-ACETYLGLUCOSAMINETRANSFERASE-RELATED"/>
    <property type="match status" value="1"/>
</dbReference>
<evidence type="ECO:0000313" key="3">
    <source>
        <dbReference type="EMBL" id="CAG9179180.1"/>
    </source>
</evidence>
<dbReference type="Pfam" id="PF01075">
    <property type="entry name" value="Glyco_transf_9"/>
    <property type="match status" value="1"/>
</dbReference>
<evidence type="ECO:0000256" key="1">
    <source>
        <dbReference type="ARBA" id="ARBA00022676"/>
    </source>
</evidence>
<sequence length="436" mass="46326">MSAWSAARRILCIRLDNMGDVLMSTPAMQALKESAPGRHITLLTSHGAASLARHLPMVDMVWAWDAPWVKHGSGVSRQRGGDGADRADTAMMQWVQRIAAGRFDAAVIFTVYSQSPLPAALLCTTAGIPLRLAHCRENPYDLLTDWVRETEPHEQVRHEVQRQLDLVATVGADVADTRLRFQVQPADQDNVARRLLALDPLRMPGAGPMPPCVVVHPGATAASRRWPPERFAEVARALASRTGALVLVTGSNGEAPLVEAVRKLAAHPRVLGQAGALTLGEMGALIQSADVLVSNNSGPVHLAAALGTPVVDLYALTNPQHTPWQVPHRTLFADVPCRYCYKSVCPQQHHRCLADVTPQEAIDATLALLAAARADAGTGGMVASDLATVPLRPALAAGVERRIDASALALTRPPVHENAAGPAGTAYAAIATSLAT</sequence>
<comment type="caution">
    <text evidence="3">The sequence shown here is derived from an EMBL/GenBank/DDBJ whole genome shotgun (WGS) entry which is preliminary data.</text>
</comment>
<evidence type="ECO:0000256" key="2">
    <source>
        <dbReference type="ARBA" id="ARBA00022679"/>
    </source>
</evidence>
<keyword evidence="4" id="KW-1185">Reference proteome</keyword>
<name>A0ABN7YZT1_9BURK</name>
<gene>
    <name evidence="3" type="ORF">LMG21510_03710</name>
</gene>